<keyword evidence="3" id="KW-1185">Reference proteome</keyword>
<dbReference type="AlphaFoldDB" id="A0A8S4N2Z7"/>
<comment type="caution">
    <text evidence="2">The sequence shown here is derived from an EMBL/GenBank/DDBJ whole genome shotgun (WGS) entry which is preliminary data.</text>
</comment>
<dbReference type="Pfam" id="PF13855">
    <property type="entry name" value="LRR_8"/>
    <property type="match status" value="1"/>
</dbReference>
<evidence type="ECO:0000313" key="2">
    <source>
        <dbReference type="EMBL" id="CAH1774859.1"/>
    </source>
</evidence>
<dbReference type="InterPro" id="IPR001611">
    <property type="entry name" value="Leu-rich_rpt"/>
</dbReference>
<dbReference type="InterPro" id="IPR051295">
    <property type="entry name" value="LGI_related"/>
</dbReference>
<dbReference type="Gene3D" id="3.80.10.10">
    <property type="entry name" value="Ribonuclease Inhibitor"/>
    <property type="match status" value="1"/>
</dbReference>
<reference evidence="2" key="1">
    <citation type="submission" date="2022-03" db="EMBL/GenBank/DDBJ databases">
        <authorList>
            <person name="Martin C."/>
        </authorList>
    </citation>
    <scope>NUCLEOTIDE SEQUENCE</scope>
</reference>
<dbReference type="OrthoDB" id="676979at2759"/>
<dbReference type="SUPFAM" id="SSF52058">
    <property type="entry name" value="L domain-like"/>
    <property type="match status" value="1"/>
</dbReference>
<organism evidence="2 3">
    <name type="scientific">Owenia fusiformis</name>
    <name type="common">Polychaete worm</name>
    <dbReference type="NCBI Taxonomy" id="6347"/>
    <lineage>
        <taxon>Eukaryota</taxon>
        <taxon>Metazoa</taxon>
        <taxon>Spiralia</taxon>
        <taxon>Lophotrochozoa</taxon>
        <taxon>Annelida</taxon>
        <taxon>Polychaeta</taxon>
        <taxon>Sedentaria</taxon>
        <taxon>Canalipalpata</taxon>
        <taxon>Sabellida</taxon>
        <taxon>Oweniida</taxon>
        <taxon>Oweniidae</taxon>
        <taxon>Owenia</taxon>
    </lineage>
</organism>
<dbReference type="Proteomes" id="UP000749559">
    <property type="component" value="Unassembled WGS sequence"/>
</dbReference>
<dbReference type="EMBL" id="CAIIXF020000001">
    <property type="protein sequence ID" value="CAH1774859.1"/>
    <property type="molecule type" value="Genomic_DNA"/>
</dbReference>
<proteinExistence type="predicted"/>
<dbReference type="InterPro" id="IPR032675">
    <property type="entry name" value="LRR_dom_sf"/>
</dbReference>
<evidence type="ECO:0000313" key="3">
    <source>
        <dbReference type="Proteomes" id="UP000749559"/>
    </source>
</evidence>
<protein>
    <submittedName>
        <fullName evidence="2">Uncharacterized protein</fullName>
    </submittedName>
</protein>
<keyword evidence="1" id="KW-0732">Signal</keyword>
<name>A0A8S4N2Z7_OWEFU</name>
<dbReference type="PANTHER" id="PTHR24367">
    <property type="entry name" value="LEUCINE-RICH REPEAT-CONTAINING PROTEIN"/>
    <property type="match status" value="1"/>
</dbReference>
<feature type="signal peptide" evidence="1">
    <location>
        <begin position="1"/>
        <end position="19"/>
    </location>
</feature>
<sequence length="131" mass="14667">MKLVYIIIVSFISCTCTNSGNCPGRCKYHYGEPGKVTSCECYSTDKMYVKISELLQCIPNTVIQLELSEYNFGTISNGSFQHLPKLGILNMTECNITVLERNGFNGLKDLYQLVISDVHKNSPGFVLSEPR</sequence>
<accession>A0A8S4N2Z7</accession>
<dbReference type="PANTHER" id="PTHR24367:SF318">
    <property type="entry name" value="LEUCINE-RICH GLIOMA-INACTIVATED PROTEIN 1-LIKE"/>
    <property type="match status" value="1"/>
</dbReference>
<gene>
    <name evidence="2" type="ORF">OFUS_LOCUS2233</name>
</gene>
<feature type="chain" id="PRO_5035927542" evidence="1">
    <location>
        <begin position="20"/>
        <end position="131"/>
    </location>
</feature>
<evidence type="ECO:0000256" key="1">
    <source>
        <dbReference type="SAM" id="SignalP"/>
    </source>
</evidence>